<name>A0ABD0STC4_LOXSC</name>
<evidence type="ECO:0000256" key="4">
    <source>
        <dbReference type="ARBA" id="ARBA00023125"/>
    </source>
</evidence>
<dbReference type="Proteomes" id="UP001549921">
    <property type="component" value="Unassembled WGS sequence"/>
</dbReference>
<keyword evidence="3" id="KW-0862">Zinc</keyword>
<accession>A0ABD0STC4</accession>
<evidence type="ECO:0000256" key="5">
    <source>
        <dbReference type="PROSITE-ProRule" id="PRU00309"/>
    </source>
</evidence>
<feature type="domain" description="THAP-type" evidence="6">
    <location>
        <begin position="2"/>
        <end position="93"/>
    </location>
</feature>
<protein>
    <recommendedName>
        <fullName evidence="6">THAP-type domain-containing protein</fullName>
    </recommendedName>
</protein>
<evidence type="ECO:0000256" key="1">
    <source>
        <dbReference type="ARBA" id="ARBA00022723"/>
    </source>
</evidence>
<dbReference type="GO" id="GO:0003677">
    <property type="term" value="F:DNA binding"/>
    <property type="evidence" value="ECO:0007669"/>
    <property type="project" value="UniProtKB-UniRule"/>
</dbReference>
<dbReference type="SUPFAM" id="SSF57716">
    <property type="entry name" value="Glucocorticoid receptor-like (DNA-binding domain)"/>
    <property type="match status" value="1"/>
</dbReference>
<reference evidence="7 8" key="1">
    <citation type="submission" date="2024-06" db="EMBL/GenBank/DDBJ databases">
        <title>A chromosome-level genome assembly of beet webworm, Loxostege sticticalis.</title>
        <authorList>
            <person name="Zhang Y."/>
        </authorList>
    </citation>
    <scope>NUCLEOTIDE SEQUENCE [LARGE SCALE GENOMIC DNA]</scope>
    <source>
        <strain evidence="7">AQ028</strain>
        <tissue evidence="7">Male pupae</tissue>
    </source>
</reference>
<gene>
    <name evidence="7" type="ORF">ABMA28_003871</name>
</gene>
<organism evidence="7 8">
    <name type="scientific">Loxostege sticticalis</name>
    <name type="common">Beet webworm moth</name>
    <dbReference type="NCBI Taxonomy" id="481309"/>
    <lineage>
        <taxon>Eukaryota</taxon>
        <taxon>Metazoa</taxon>
        <taxon>Ecdysozoa</taxon>
        <taxon>Arthropoda</taxon>
        <taxon>Hexapoda</taxon>
        <taxon>Insecta</taxon>
        <taxon>Pterygota</taxon>
        <taxon>Neoptera</taxon>
        <taxon>Endopterygota</taxon>
        <taxon>Lepidoptera</taxon>
        <taxon>Glossata</taxon>
        <taxon>Ditrysia</taxon>
        <taxon>Pyraloidea</taxon>
        <taxon>Crambidae</taxon>
        <taxon>Pyraustinae</taxon>
        <taxon>Loxostege</taxon>
    </lineage>
</organism>
<dbReference type="InterPro" id="IPR006612">
    <property type="entry name" value="THAP_Znf"/>
</dbReference>
<dbReference type="GO" id="GO:0008270">
    <property type="term" value="F:zinc ion binding"/>
    <property type="evidence" value="ECO:0007669"/>
    <property type="project" value="UniProtKB-KW"/>
</dbReference>
<keyword evidence="2 5" id="KW-0863">Zinc-finger</keyword>
<evidence type="ECO:0000313" key="8">
    <source>
        <dbReference type="Proteomes" id="UP001549921"/>
    </source>
</evidence>
<evidence type="ECO:0000256" key="3">
    <source>
        <dbReference type="ARBA" id="ARBA00022833"/>
    </source>
</evidence>
<comment type="caution">
    <text evidence="7">The sequence shown here is derived from an EMBL/GenBank/DDBJ whole genome shotgun (WGS) entry which is preliminary data.</text>
</comment>
<evidence type="ECO:0000259" key="6">
    <source>
        <dbReference type="PROSITE" id="PS50950"/>
    </source>
</evidence>
<evidence type="ECO:0000313" key="7">
    <source>
        <dbReference type="EMBL" id="KAL0828994.1"/>
    </source>
</evidence>
<keyword evidence="4 5" id="KW-0238">DNA-binding</keyword>
<dbReference type="PROSITE" id="PS50950">
    <property type="entry name" value="ZF_THAP"/>
    <property type="match status" value="1"/>
</dbReference>
<proteinExistence type="predicted"/>
<dbReference type="EMBL" id="JBEDNZ010000015">
    <property type="protein sequence ID" value="KAL0828994.1"/>
    <property type="molecule type" value="Genomic_DNA"/>
</dbReference>
<dbReference type="AlphaFoldDB" id="A0ABD0STC4"/>
<evidence type="ECO:0000256" key="2">
    <source>
        <dbReference type="ARBA" id="ARBA00022771"/>
    </source>
</evidence>
<dbReference type="Pfam" id="PF05485">
    <property type="entry name" value="THAP"/>
    <property type="match status" value="1"/>
</dbReference>
<sequence>MNPSYYKYCIVPQCKSTSIKTPKKIFVFVPSKQEVRKKWLTLARRNDANCLSSISRIYFCEDHFDGSLCNYSKGTIKLFYKNINNNNGVTIVLHRLT</sequence>
<keyword evidence="1" id="KW-0479">Metal-binding</keyword>